<keyword evidence="2" id="KW-0012">Acyltransferase</keyword>
<dbReference type="GO" id="GO:0016747">
    <property type="term" value="F:acyltransferase activity, transferring groups other than amino-acyl groups"/>
    <property type="evidence" value="ECO:0007669"/>
    <property type="project" value="InterPro"/>
</dbReference>
<dbReference type="PROSITE" id="PS51186">
    <property type="entry name" value="GNAT"/>
    <property type="match status" value="1"/>
</dbReference>
<feature type="domain" description="N-acetyltransferase" evidence="3">
    <location>
        <begin position="1"/>
        <end position="156"/>
    </location>
</feature>
<keyword evidence="5" id="KW-1185">Reference proteome</keyword>
<evidence type="ECO:0000313" key="5">
    <source>
        <dbReference type="Proteomes" id="UP000198862"/>
    </source>
</evidence>
<dbReference type="PANTHER" id="PTHR43072:SF23">
    <property type="entry name" value="UPF0039 PROTEIN C11D3.02C"/>
    <property type="match status" value="1"/>
</dbReference>
<dbReference type="AlphaFoldDB" id="A0A1I1U4A2"/>
<gene>
    <name evidence="4" type="ORF">SAMN02745724_05109</name>
</gene>
<proteinExistence type="predicted"/>
<evidence type="ECO:0000259" key="3">
    <source>
        <dbReference type="PROSITE" id="PS51186"/>
    </source>
</evidence>
<evidence type="ECO:0000256" key="1">
    <source>
        <dbReference type="ARBA" id="ARBA00022679"/>
    </source>
</evidence>
<dbReference type="Gene3D" id="3.40.630.30">
    <property type="match status" value="1"/>
</dbReference>
<protein>
    <submittedName>
        <fullName evidence="4">Phosphinothricin acetyltransferase</fullName>
    </submittedName>
</protein>
<dbReference type="STRING" id="1123010.SAMN02745724_05109"/>
<organism evidence="4 5">
    <name type="scientific">Pseudoalteromonas denitrificans DSM 6059</name>
    <dbReference type="NCBI Taxonomy" id="1123010"/>
    <lineage>
        <taxon>Bacteria</taxon>
        <taxon>Pseudomonadati</taxon>
        <taxon>Pseudomonadota</taxon>
        <taxon>Gammaproteobacteria</taxon>
        <taxon>Alteromonadales</taxon>
        <taxon>Pseudoalteromonadaceae</taxon>
        <taxon>Pseudoalteromonas</taxon>
    </lineage>
</organism>
<dbReference type="RefSeq" id="WP_245763919.1">
    <property type="nucleotide sequence ID" value="NZ_FOLO01000081.1"/>
</dbReference>
<dbReference type="PANTHER" id="PTHR43072">
    <property type="entry name" value="N-ACETYLTRANSFERASE"/>
    <property type="match status" value="1"/>
</dbReference>
<evidence type="ECO:0000256" key="2">
    <source>
        <dbReference type="ARBA" id="ARBA00023315"/>
    </source>
</evidence>
<name>A0A1I1U4A2_9GAMM</name>
<accession>A0A1I1U4A2</accession>
<dbReference type="SUPFAM" id="SSF55729">
    <property type="entry name" value="Acyl-CoA N-acyltransferases (Nat)"/>
    <property type="match status" value="1"/>
</dbReference>
<dbReference type="Pfam" id="PF13420">
    <property type="entry name" value="Acetyltransf_4"/>
    <property type="match status" value="1"/>
</dbReference>
<keyword evidence="1 4" id="KW-0808">Transferase</keyword>
<dbReference type="EMBL" id="FOLO01000081">
    <property type="protein sequence ID" value="SFD65681.1"/>
    <property type="molecule type" value="Genomic_DNA"/>
</dbReference>
<sequence>MIRAVKTDDIDSIVHIYNHYINNSIVTFETQSITAEQMKERIDSINKDGLPWLIAEDDGNNIIGYAYASKWKGRCAYKHSVEITVYLNNKTTEKGWGSKLYAGLFKALKNRNIHTAIGGIALPNPASIALHEKFGMKKAAHFEQVGQKFDKWIDVGYWQCILSD</sequence>
<dbReference type="InterPro" id="IPR016181">
    <property type="entry name" value="Acyl_CoA_acyltransferase"/>
</dbReference>
<dbReference type="InterPro" id="IPR000182">
    <property type="entry name" value="GNAT_dom"/>
</dbReference>
<reference evidence="4 5" key="1">
    <citation type="submission" date="2016-10" db="EMBL/GenBank/DDBJ databases">
        <authorList>
            <person name="de Groot N.N."/>
        </authorList>
    </citation>
    <scope>NUCLEOTIDE SEQUENCE [LARGE SCALE GENOMIC DNA]</scope>
    <source>
        <strain evidence="4 5">DSM 6059</strain>
    </source>
</reference>
<evidence type="ECO:0000313" key="4">
    <source>
        <dbReference type="EMBL" id="SFD65681.1"/>
    </source>
</evidence>
<dbReference type="Proteomes" id="UP000198862">
    <property type="component" value="Unassembled WGS sequence"/>
</dbReference>